<dbReference type="Pfam" id="PF00528">
    <property type="entry name" value="BPD_transp_1"/>
    <property type="match status" value="1"/>
</dbReference>
<dbReference type="HOGENOM" id="CLU_046113_7_2_2"/>
<dbReference type="FunFam" id="1.10.3720.10:FF:000001">
    <property type="entry name" value="Glycine betaine ABC transporter, permease"/>
    <property type="match status" value="1"/>
</dbReference>
<dbReference type="GO" id="GO:0031460">
    <property type="term" value="P:glycine betaine transport"/>
    <property type="evidence" value="ECO:0007669"/>
    <property type="project" value="TreeGrafter"/>
</dbReference>
<evidence type="ECO:0000313" key="9">
    <source>
        <dbReference type="Proteomes" id="UP000000391"/>
    </source>
</evidence>
<sequence>MLGVLNDIIQVWQTNSLTMRTIEHLYMFSIALFISSVIGVVLGITIYYNSKLSNPVLNILNIFETTPDIALLVILLPIAGMGTLPTIIASILYSLLPITRNTYTGLKGVDRKYINIARALGLSSREILFKIRIPMSLPLIAGGIRIALVFTMGLVTLGGLIAAGGLGTTLQTGIQLYEVNTILLAGIWTGLLAVILDGFAGMVEKRLNSRYETW</sequence>
<feature type="domain" description="ABC transmembrane type-1" evidence="7">
    <location>
        <begin position="21"/>
        <end position="200"/>
    </location>
</feature>
<evidence type="ECO:0000256" key="5">
    <source>
        <dbReference type="ARBA" id="ARBA00023136"/>
    </source>
</evidence>
<keyword evidence="4 6" id="KW-1133">Transmembrane helix</keyword>
<dbReference type="GeneID" id="9347891"/>
<evidence type="ECO:0000259" key="7">
    <source>
        <dbReference type="PROSITE" id="PS50928"/>
    </source>
</evidence>
<dbReference type="STRING" id="644295.Metev_2227"/>
<evidence type="ECO:0000256" key="3">
    <source>
        <dbReference type="ARBA" id="ARBA00022692"/>
    </source>
</evidence>
<dbReference type="RefSeq" id="WP_013195617.1">
    <property type="nucleotide sequence ID" value="NC_014253.1"/>
</dbReference>
<comment type="similarity">
    <text evidence="6">Belongs to the binding-protein-dependent transport system permease family.</text>
</comment>
<feature type="transmembrane region" description="Helical" evidence="6">
    <location>
        <begin position="25"/>
        <end position="49"/>
    </location>
</feature>
<dbReference type="Gene3D" id="1.10.3720.10">
    <property type="entry name" value="MetI-like"/>
    <property type="match status" value="1"/>
</dbReference>
<dbReference type="CDD" id="cd06261">
    <property type="entry name" value="TM_PBP2"/>
    <property type="match status" value="1"/>
</dbReference>
<dbReference type="PANTHER" id="PTHR30177:SF4">
    <property type="entry name" value="OSMOPROTECTANT IMPORT PERMEASE PROTEIN OSMW"/>
    <property type="match status" value="1"/>
</dbReference>
<dbReference type="SUPFAM" id="SSF161098">
    <property type="entry name" value="MetI-like"/>
    <property type="match status" value="1"/>
</dbReference>
<dbReference type="PROSITE" id="PS50928">
    <property type="entry name" value="ABC_TM1"/>
    <property type="match status" value="1"/>
</dbReference>
<dbReference type="AlphaFoldDB" id="D7EAQ3"/>
<feature type="transmembrane region" description="Helical" evidence="6">
    <location>
        <begin position="182"/>
        <end position="203"/>
    </location>
</feature>
<dbReference type="InterPro" id="IPR051204">
    <property type="entry name" value="ABC_transp_perm/SBD"/>
</dbReference>
<dbReference type="Proteomes" id="UP000000391">
    <property type="component" value="Chromosome"/>
</dbReference>
<evidence type="ECO:0000256" key="1">
    <source>
        <dbReference type="ARBA" id="ARBA00004141"/>
    </source>
</evidence>
<gene>
    <name evidence="8" type="ordered locus">Metev_2227</name>
</gene>
<dbReference type="InterPro" id="IPR000515">
    <property type="entry name" value="MetI-like"/>
</dbReference>
<accession>D7EAQ3</accession>
<evidence type="ECO:0000313" key="8">
    <source>
        <dbReference type="EMBL" id="ADI75052.1"/>
    </source>
</evidence>
<feature type="transmembrane region" description="Helical" evidence="6">
    <location>
        <begin position="139"/>
        <end position="162"/>
    </location>
</feature>
<feature type="transmembrane region" description="Helical" evidence="6">
    <location>
        <begin position="69"/>
        <end position="96"/>
    </location>
</feature>
<proteinExistence type="inferred from homology"/>
<reference evidence="8 9" key="1">
    <citation type="submission" date="2010-06" db="EMBL/GenBank/DDBJ databases">
        <title>Complete sequence chromosome of Methanohalobium evestigatum Z-7303.</title>
        <authorList>
            <consortium name="US DOE Joint Genome Institute"/>
            <person name="Lucas S."/>
            <person name="Copeland A."/>
            <person name="Lapidus A."/>
            <person name="Cheng J.-F."/>
            <person name="Bruce D."/>
            <person name="Goodwin L."/>
            <person name="Pitluck S."/>
            <person name="Saunders E."/>
            <person name="Detter J.C."/>
            <person name="Han C."/>
            <person name="Tapia R."/>
            <person name="Land M."/>
            <person name="Hauser L."/>
            <person name="Kyrpides N."/>
            <person name="Mikhailova N."/>
            <person name="Sieprawska-Lupa M."/>
            <person name="Whitman W.B."/>
            <person name="Anderson I."/>
            <person name="Woyke T."/>
        </authorList>
    </citation>
    <scope>NUCLEOTIDE SEQUENCE [LARGE SCALE GENOMIC DNA]</scope>
    <source>
        <strain evidence="9">ATCC BAA-1072 / DSM 3721 / NBRC 107634 / OCM 161 / Z-7303</strain>
    </source>
</reference>
<name>D7EAQ3_METEZ</name>
<dbReference type="KEGG" id="mev:Metev_2227"/>
<evidence type="ECO:0000256" key="4">
    <source>
        <dbReference type="ARBA" id="ARBA00022989"/>
    </source>
</evidence>
<keyword evidence="5 6" id="KW-0472">Membrane</keyword>
<dbReference type="EMBL" id="CP002069">
    <property type="protein sequence ID" value="ADI75052.1"/>
    <property type="molecule type" value="Genomic_DNA"/>
</dbReference>
<evidence type="ECO:0000256" key="6">
    <source>
        <dbReference type="RuleBase" id="RU363032"/>
    </source>
</evidence>
<protein>
    <submittedName>
        <fullName evidence="8">Binding-protein-dependent transport systems inner membrane component</fullName>
    </submittedName>
</protein>
<dbReference type="PANTHER" id="PTHR30177">
    <property type="entry name" value="GLYCINE BETAINE/L-PROLINE TRANSPORT SYSTEM PERMEASE PROTEIN PROW"/>
    <property type="match status" value="1"/>
</dbReference>
<keyword evidence="9" id="KW-1185">Reference proteome</keyword>
<dbReference type="GO" id="GO:0005886">
    <property type="term" value="C:plasma membrane"/>
    <property type="evidence" value="ECO:0007669"/>
    <property type="project" value="UniProtKB-SubCell"/>
</dbReference>
<keyword evidence="2 6" id="KW-0813">Transport</keyword>
<dbReference type="InterPro" id="IPR035906">
    <property type="entry name" value="MetI-like_sf"/>
</dbReference>
<keyword evidence="3 6" id="KW-0812">Transmembrane</keyword>
<evidence type="ECO:0000256" key="2">
    <source>
        <dbReference type="ARBA" id="ARBA00022448"/>
    </source>
</evidence>
<organism evidence="8 9">
    <name type="scientific">Methanohalobium evestigatum (strain ATCC BAA-1072 / DSM 3721 / NBRC 107634 / OCM 161 / Z-7303)</name>
    <dbReference type="NCBI Taxonomy" id="644295"/>
    <lineage>
        <taxon>Archaea</taxon>
        <taxon>Methanobacteriati</taxon>
        <taxon>Methanobacteriota</taxon>
        <taxon>Stenosarchaea group</taxon>
        <taxon>Methanomicrobia</taxon>
        <taxon>Methanosarcinales</taxon>
        <taxon>Methanosarcinaceae</taxon>
        <taxon>Methanohalobium</taxon>
    </lineage>
</organism>
<comment type="subcellular location">
    <subcellularLocation>
        <location evidence="6">Cell membrane</location>
        <topology evidence="6">Multi-pass membrane protein</topology>
    </subcellularLocation>
    <subcellularLocation>
        <location evidence="1">Membrane</location>
        <topology evidence="1">Multi-pass membrane protein</topology>
    </subcellularLocation>
</comment>
<dbReference type="GO" id="GO:0055085">
    <property type="term" value="P:transmembrane transport"/>
    <property type="evidence" value="ECO:0007669"/>
    <property type="project" value="InterPro"/>
</dbReference>